<comment type="catalytic activity">
    <reaction evidence="6">
        <text>precorrin-2 + NAD(+) = sirohydrochlorin + NADH + 2 H(+)</text>
        <dbReference type="Rhea" id="RHEA:15613"/>
        <dbReference type="ChEBI" id="CHEBI:15378"/>
        <dbReference type="ChEBI" id="CHEBI:57540"/>
        <dbReference type="ChEBI" id="CHEBI:57945"/>
        <dbReference type="ChEBI" id="CHEBI:58351"/>
        <dbReference type="ChEBI" id="CHEBI:58827"/>
        <dbReference type="EC" id="1.3.1.76"/>
    </reaction>
</comment>
<evidence type="ECO:0000313" key="8">
    <source>
        <dbReference type="Proteomes" id="UP000564378"/>
    </source>
</evidence>
<dbReference type="InterPro" id="IPR028161">
    <property type="entry name" value="Met8-like"/>
</dbReference>
<dbReference type="EMBL" id="JACJVJ010000001">
    <property type="protein sequence ID" value="MBC2776172.1"/>
    <property type="molecule type" value="Genomic_DNA"/>
</dbReference>
<dbReference type="Gene3D" id="3.30.160.110">
    <property type="entry name" value="Siroheme synthase, domain 2"/>
    <property type="match status" value="1"/>
</dbReference>
<evidence type="ECO:0000256" key="1">
    <source>
        <dbReference type="ARBA" id="ARBA00005010"/>
    </source>
</evidence>
<dbReference type="UniPathway" id="UPA00262">
    <property type="reaction ID" value="UER00222"/>
</dbReference>
<sequence>MQTLPLFFRLTGKSVILLGTGEAAEAKARLLERVGAEIVGEDAEVALAIVAIEDDAEAQAAVERLKARGILVNAVDRPDLCDFMVPAIVDRDPVIVAIGTGGASAGLAKALRQRLEQLLPARLGALARRLKDKKEAMRERWPDGAVRRLAIDEALSEGGRLDPLAPHAPVDVDEWIVEDSAGPSRHDQFEIVQLRSADPHDLTIGEMLLLGRADRIFLAPGVPESIANRARADAERIRASGLPDNPGAGLSVYITVSPVE</sequence>
<dbReference type="GO" id="GO:0019354">
    <property type="term" value="P:siroheme biosynthetic process"/>
    <property type="evidence" value="ECO:0007669"/>
    <property type="project" value="UniProtKB-UniPathway"/>
</dbReference>
<keyword evidence="5" id="KW-0627">Porphyrin biosynthesis</keyword>
<evidence type="ECO:0000256" key="5">
    <source>
        <dbReference type="ARBA" id="ARBA00023244"/>
    </source>
</evidence>
<dbReference type="PANTHER" id="PTHR35330:SF1">
    <property type="entry name" value="SIROHEME BIOSYNTHESIS PROTEIN MET8"/>
    <property type="match status" value="1"/>
</dbReference>
<dbReference type="Proteomes" id="UP000564378">
    <property type="component" value="Unassembled WGS sequence"/>
</dbReference>
<evidence type="ECO:0000313" key="7">
    <source>
        <dbReference type="EMBL" id="MBC2776172.1"/>
    </source>
</evidence>
<dbReference type="EC" id="1.3.1.76" evidence="2"/>
<reference evidence="7 8" key="1">
    <citation type="submission" date="2020-08" db="EMBL/GenBank/DDBJ databases">
        <title>Draft genome sequence of Parasphingopyxis sp. GrpM-11.</title>
        <authorList>
            <person name="Oh J."/>
            <person name="Roh D.-H."/>
        </authorList>
    </citation>
    <scope>NUCLEOTIDE SEQUENCE [LARGE SCALE GENOMIC DNA]</scope>
    <source>
        <strain evidence="7 8">GrpM-11</strain>
    </source>
</reference>
<protein>
    <recommendedName>
        <fullName evidence="2">precorrin-2 dehydrogenase</fullName>
        <ecNumber evidence="2">1.3.1.76</ecNumber>
    </recommendedName>
</protein>
<dbReference type="SUPFAM" id="SSF75615">
    <property type="entry name" value="Siroheme synthase middle domains-like"/>
    <property type="match status" value="1"/>
</dbReference>
<gene>
    <name evidence="7" type="ORF">H6P80_00930</name>
</gene>
<accession>A0A842HT26</accession>
<dbReference type="SUPFAM" id="SSF51735">
    <property type="entry name" value="NAD(P)-binding Rossmann-fold domains"/>
    <property type="match status" value="1"/>
</dbReference>
<dbReference type="InterPro" id="IPR006367">
    <property type="entry name" value="Sirohaem_synthase_N"/>
</dbReference>
<dbReference type="InterPro" id="IPR036291">
    <property type="entry name" value="NAD(P)-bd_dom_sf"/>
</dbReference>
<dbReference type="Gene3D" id="3.40.50.720">
    <property type="entry name" value="NAD(P)-binding Rossmann-like Domain"/>
    <property type="match status" value="2"/>
</dbReference>
<dbReference type="AlphaFoldDB" id="A0A842HT26"/>
<evidence type="ECO:0000256" key="4">
    <source>
        <dbReference type="ARBA" id="ARBA00023027"/>
    </source>
</evidence>
<dbReference type="NCBIfam" id="TIGR01470">
    <property type="entry name" value="cysG_Nterm"/>
    <property type="match status" value="1"/>
</dbReference>
<name>A0A842HT26_9SPHN</name>
<evidence type="ECO:0000256" key="2">
    <source>
        <dbReference type="ARBA" id="ARBA00012400"/>
    </source>
</evidence>
<keyword evidence="3" id="KW-0560">Oxidoreductase</keyword>
<evidence type="ECO:0000256" key="6">
    <source>
        <dbReference type="ARBA" id="ARBA00047561"/>
    </source>
</evidence>
<comment type="caution">
    <text evidence="7">The sequence shown here is derived from an EMBL/GenBank/DDBJ whole genome shotgun (WGS) entry which is preliminary data.</text>
</comment>
<dbReference type="GO" id="GO:0004325">
    <property type="term" value="F:ferrochelatase activity"/>
    <property type="evidence" value="ECO:0007669"/>
    <property type="project" value="InterPro"/>
</dbReference>
<dbReference type="GO" id="GO:0043115">
    <property type="term" value="F:precorrin-2 dehydrogenase activity"/>
    <property type="evidence" value="ECO:0007669"/>
    <property type="project" value="UniProtKB-EC"/>
</dbReference>
<dbReference type="Pfam" id="PF13241">
    <property type="entry name" value="NAD_binding_7"/>
    <property type="match status" value="1"/>
</dbReference>
<proteinExistence type="predicted"/>
<comment type="pathway">
    <text evidence="1">Porphyrin-containing compound metabolism; siroheme biosynthesis; sirohydrochlorin from precorrin-2: step 1/1.</text>
</comment>
<organism evidence="7 8">
    <name type="scientific">Parasphingopyxis marina</name>
    <dbReference type="NCBI Taxonomy" id="2761622"/>
    <lineage>
        <taxon>Bacteria</taxon>
        <taxon>Pseudomonadati</taxon>
        <taxon>Pseudomonadota</taxon>
        <taxon>Alphaproteobacteria</taxon>
        <taxon>Sphingomonadales</taxon>
        <taxon>Sphingomonadaceae</taxon>
        <taxon>Parasphingopyxis</taxon>
    </lineage>
</organism>
<dbReference type="PANTHER" id="PTHR35330">
    <property type="entry name" value="SIROHEME BIOSYNTHESIS PROTEIN MET8"/>
    <property type="match status" value="1"/>
</dbReference>
<keyword evidence="8" id="KW-1185">Reference proteome</keyword>
<dbReference type="RefSeq" id="WP_185799482.1">
    <property type="nucleotide sequence ID" value="NZ_JACJVJ010000001.1"/>
</dbReference>
<keyword evidence="4" id="KW-0520">NAD</keyword>
<evidence type="ECO:0000256" key="3">
    <source>
        <dbReference type="ARBA" id="ARBA00023002"/>
    </source>
</evidence>